<keyword evidence="1" id="KW-1133">Transmembrane helix</keyword>
<comment type="caution">
    <text evidence="2">The sequence shown here is derived from an EMBL/GenBank/DDBJ whole genome shotgun (WGS) entry which is preliminary data.</text>
</comment>
<dbReference type="Proteomes" id="UP001469553">
    <property type="component" value="Unassembled WGS sequence"/>
</dbReference>
<keyword evidence="1" id="KW-0812">Transmembrane</keyword>
<accession>A0ABV0Z0L1</accession>
<reference evidence="2 3" key="1">
    <citation type="submission" date="2021-06" db="EMBL/GenBank/DDBJ databases">
        <authorList>
            <person name="Palmer J.M."/>
        </authorList>
    </citation>
    <scope>NUCLEOTIDE SEQUENCE [LARGE SCALE GENOMIC DNA]</scope>
    <source>
        <strain evidence="2 3">AS_MEX2019</strain>
        <tissue evidence="2">Muscle</tissue>
    </source>
</reference>
<sequence>MERHQLDMPESNLSTQMGGVRQHHFLSGDYLVHRGNISWIRHYCCYHTFSHSTRDPEMLITKISLLMLLFIFGTTFHIMGSP</sequence>
<proteinExistence type="predicted"/>
<evidence type="ECO:0000313" key="3">
    <source>
        <dbReference type="Proteomes" id="UP001469553"/>
    </source>
</evidence>
<evidence type="ECO:0000313" key="2">
    <source>
        <dbReference type="EMBL" id="MEQ2299404.1"/>
    </source>
</evidence>
<organism evidence="2 3">
    <name type="scientific">Ameca splendens</name>
    <dbReference type="NCBI Taxonomy" id="208324"/>
    <lineage>
        <taxon>Eukaryota</taxon>
        <taxon>Metazoa</taxon>
        <taxon>Chordata</taxon>
        <taxon>Craniata</taxon>
        <taxon>Vertebrata</taxon>
        <taxon>Euteleostomi</taxon>
        <taxon>Actinopterygii</taxon>
        <taxon>Neopterygii</taxon>
        <taxon>Teleostei</taxon>
        <taxon>Neoteleostei</taxon>
        <taxon>Acanthomorphata</taxon>
        <taxon>Ovalentaria</taxon>
        <taxon>Atherinomorphae</taxon>
        <taxon>Cyprinodontiformes</taxon>
        <taxon>Goodeidae</taxon>
        <taxon>Ameca</taxon>
    </lineage>
</organism>
<evidence type="ECO:0000256" key="1">
    <source>
        <dbReference type="SAM" id="Phobius"/>
    </source>
</evidence>
<gene>
    <name evidence="2" type="ORF">AMECASPLE_014809</name>
</gene>
<dbReference type="EMBL" id="JAHRIP010048042">
    <property type="protein sequence ID" value="MEQ2299404.1"/>
    <property type="molecule type" value="Genomic_DNA"/>
</dbReference>
<protein>
    <submittedName>
        <fullName evidence="2">Uncharacterized protein</fullName>
    </submittedName>
</protein>
<keyword evidence="1" id="KW-0472">Membrane</keyword>
<keyword evidence="3" id="KW-1185">Reference proteome</keyword>
<feature type="transmembrane region" description="Helical" evidence="1">
    <location>
        <begin position="59"/>
        <end position="79"/>
    </location>
</feature>
<name>A0ABV0Z0L1_9TELE</name>